<evidence type="ECO:0000256" key="5">
    <source>
        <dbReference type="ARBA" id="ARBA00001954"/>
    </source>
</evidence>
<keyword evidence="13" id="KW-0170">Cobalt</keyword>
<dbReference type="NCBIfam" id="NF004076">
    <property type="entry name" value="PRK05581.1-4"/>
    <property type="match status" value="1"/>
</dbReference>
<evidence type="ECO:0000256" key="4">
    <source>
        <dbReference type="ARBA" id="ARBA00001947"/>
    </source>
</evidence>
<dbReference type="CDD" id="cd00429">
    <property type="entry name" value="RPE"/>
    <property type="match status" value="1"/>
</dbReference>
<dbReference type="GO" id="GO:0006098">
    <property type="term" value="P:pentose-phosphate shunt"/>
    <property type="evidence" value="ECO:0007669"/>
    <property type="project" value="UniProtKB-UniRule"/>
</dbReference>
<dbReference type="GO" id="GO:0046872">
    <property type="term" value="F:metal ion binding"/>
    <property type="evidence" value="ECO:0007669"/>
    <property type="project" value="UniProtKB-UniRule"/>
</dbReference>
<dbReference type="OrthoDB" id="1645589at2"/>
<dbReference type="SUPFAM" id="SSF51366">
    <property type="entry name" value="Ribulose-phoshate binding barrel"/>
    <property type="match status" value="1"/>
</dbReference>
<feature type="binding site" evidence="10 13">
    <location>
        <position position="32"/>
    </location>
    <ligand>
        <name>a divalent metal cation</name>
        <dbReference type="ChEBI" id="CHEBI:60240"/>
    </ligand>
</feature>
<dbReference type="HAMAP" id="MF_02227">
    <property type="entry name" value="RPE"/>
    <property type="match status" value="1"/>
</dbReference>
<dbReference type="GO" id="GO:0005737">
    <property type="term" value="C:cytoplasm"/>
    <property type="evidence" value="ECO:0007669"/>
    <property type="project" value="UniProtKB-ARBA"/>
</dbReference>
<keyword evidence="13" id="KW-0862">Zinc</keyword>
<feature type="binding site" evidence="10 14">
    <location>
        <begin position="196"/>
        <end position="197"/>
    </location>
    <ligand>
        <name>substrate</name>
    </ligand>
</feature>
<evidence type="ECO:0000313" key="16">
    <source>
        <dbReference type="Proteomes" id="UP000184342"/>
    </source>
</evidence>
<dbReference type="EC" id="5.1.3.1" evidence="7 10"/>
<feature type="binding site" evidence="10 13">
    <location>
        <position position="34"/>
    </location>
    <ligand>
        <name>a divalent metal cation</name>
        <dbReference type="ChEBI" id="CHEBI:60240"/>
    </ligand>
</feature>
<evidence type="ECO:0000256" key="3">
    <source>
        <dbReference type="ARBA" id="ARBA00001941"/>
    </source>
</evidence>
<keyword evidence="9 10" id="KW-0413">Isomerase</keyword>
<keyword evidence="16" id="KW-1185">Reference proteome</keyword>
<dbReference type="PIRSF" id="PIRSF001461">
    <property type="entry name" value="RPE"/>
    <property type="match status" value="1"/>
</dbReference>
<keyword evidence="10 11" id="KW-0119">Carbohydrate metabolism</keyword>
<dbReference type="Pfam" id="PF00834">
    <property type="entry name" value="Ribul_P_3_epim"/>
    <property type="match status" value="1"/>
</dbReference>
<evidence type="ECO:0000256" key="1">
    <source>
        <dbReference type="ARBA" id="ARBA00001782"/>
    </source>
</evidence>
<dbReference type="InterPro" id="IPR026019">
    <property type="entry name" value="Ribul_P_3_epim"/>
</dbReference>
<comment type="cofactor">
    <cofactor evidence="5">
        <name>Fe(2+)</name>
        <dbReference type="ChEBI" id="CHEBI:29033"/>
    </cofactor>
</comment>
<dbReference type="GO" id="GO:0004750">
    <property type="term" value="F:D-ribulose-phosphate 3-epimerase activity"/>
    <property type="evidence" value="ECO:0007669"/>
    <property type="project" value="UniProtKB-UniRule"/>
</dbReference>
<protein>
    <recommendedName>
        <fullName evidence="7 10">Ribulose-phosphate 3-epimerase</fullName>
        <ecNumber evidence="7 10">5.1.3.1</ecNumber>
    </recommendedName>
</protein>
<name>A0A1M6ERI1_9FIRM</name>
<feature type="binding site" evidence="10 14">
    <location>
        <position position="7"/>
    </location>
    <ligand>
        <name>substrate</name>
    </ligand>
</feature>
<evidence type="ECO:0000256" key="6">
    <source>
        <dbReference type="ARBA" id="ARBA00009541"/>
    </source>
</evidence>
<gene>
    <name evidence="10" type="primary">rpe</name>
    <name evidence="15" type="ORF">SAMN02745691_00982</name>
</gene>
<dbReference type="RefSeq" id="WP_073993245.1">
    <property type="nucleotide sequence ID" value="NZ_FQYT01000008.1"/>
</dbReference>
<organism evidence="15 16">
    <name type="scientific">Parasporobacterium paucivorans DSM 15970</name>
    <dbReference type="NCBI Taxonomy" id="1122934"/>
    <lineage>
        <taxon>Bacteria</taxon>
        <taxon>Bacillati</taxon>
        <taxon>Bacillota</taxon>
        <taxon>Clostridia</taxon>
        <taxon>Lachnospirales</taxon>
        <taxon>Lachnospiraceae</taxon>
        <taxon>Parasporobacterium</taxon>
    </lineage>
</organism>
<evidence type="ECO:0000256" key="10">
    <source>
        <dbReference type="HAMAP-Rule" id="MF_02227"/>
    </source>
</evidence>
<comment type="cofactor">
    <cofactor evidence="10 13">
        <name>a divalent metal cation</name>
        <dbReference type="ChEBI" id="CHEBI:60240"/>
    </cofactor>
    <text evidence="10 13">Binds 1 divalent metal cation per subunit.</text>
</comment>
<dbReference type="GO" id="GO:0019323">
    <property type="term" value="P:pentose catabolic process"/>
    <property type="evidence" value="ECO:0007669"/>
    <property type="project" value="UniProtKB-UniRule"/>
</dbReference>
<comment type="cofactor">
    <cofactor evidence="2">
        <name>Mn(2+)</name>
        <dbReference type="ChEBI" id="CHEBI:29035"/>
    </cofactor>
</comment>
<sequence length="217" mass="23468">MNILAPSILSADFANLGDAVRTIDMAGAGYIHIDVMDGIFVPSISFGMPVIKSLRKCTDKIFDVHLMITDPDRYLADFKEAGADIITVHAEATSHLDRTISAIQEMGCKAAVSVNPATSLSSIEYVLDKLDTVLVMTVNPGFGGQKYIDYCTGKIKDLRHMIDRRGLKTDIQVDGGITLDNVQTVLDAGANIIVSGSAVFKGDADKNVKEFMKLLNK</sequence>
<comment type="pathway">
    <text evidence="10">Carbohydrate degradation.</text>
</comment>
<proteinExistence type="inferred from homology"/>
<comment type="cofactor">
    <cofactor evidence="3">
        <name>Co(2+)</name>
        <dbReference type="ChEBI" id="CHEBI:48828"/>
    </cofactor>
</comment>
<keyword evidence="13" id="KW-0464">Manganese</keyword>
<feature type="binding site" evidence="10">
    <location>
        <begin position="174"/>
        <end position="176"/>
    </location>
    <ligand>
        <name>substrate</name>
    </ligand>
</feature>
<dbReference type="Gene3D" id="3.20.20.70">
    <property type="entry name" value="Aldolase class I"/>
    <property type="match status" value="1"/>
</dbReference>
<feature type="binding site" evidence="10 13">
    <location>
        <position position="174"/>
    </location>
    <ligand>
        <name>a divalent metal cation</name>
        <dbReference type="ChEBI" id="CHEBI:60240"/>
    </ligand>
</feature>
<dbReference type="FunFam" id="3.20.20.70:FF:000004">
    <property type="entry name" value="Ribulose-phosphate 3-epimerase"/>
    <property type="match status" value="1"/>
</dbReference>
<feature type="binding site" evidence="10 14">
    <location>
        <position position="65"/>
    </location>
    <ligand>
        <name>substrate</name>
    </ligand>
</feature>
<feature type="active site" description="Proton donor" evidence="10 12">
    <location>
        <position position="174"/>
    </location>
</feature>
<dbReference type="PANTHER" id="PTHR11749">
    <property type="entry name" value="RIBULOSE-5-PHOSPHATE-3-EPIMERASE"/>
    <property type="match status" value="1"/>
</dbReference>
<evidence type="ECO:0000256" key="8">
    <source>
        <dbReference type="ARBA" id="ARBA00022723"/>
    </source>
</evidence>
<comment type="function">
    <text evidence="10">Catalyzes the reversible epimerization of D-ribulose 5-phosphate to D-xylulose 5-phosphate.</text>
</comment>
<evidence type="ECO:0000256" key="7">
    <source>
        <dbReference type="ARBA" id="ARBA00013188"/>
    </source>
</evidence>
<feature type="binding site" evidence="10 13">
    <location>
        <position position="65"/>
    </location>
    <ligand>
        <name>a divalent metal cation</name>
        <dbReference type="ChEBI" id="CHEBI:60240"/>
    </ligand>
</feature>
<evidence type="ECO:0000313" key="15">
    <source>
        <dbReference type="EMBL" id="SHI88006.1"/>
    </source>
</evidence>
<feature type="active site" description="Proton acceptor" evidence="10 12">
    <location>
        <position position="34"/>
    </location>
</feature>
<evidence type="ECO:0000256" key="9">
    <source>
        <dbReference type="ARBA" id="ARBA00023235"/>
    </source>
</evidence>
<evidence type="ECO:0000256" key="2">
    <source>
        <dbReference type="ARBA" id="ARBA00001936"/>
    </source>
</evidence>
<feature type="binding site" evidence="14">
    <location>
        <position position="176"/>
    </location>
    <ligand>
        <name>substrate</name>
    </ligand>
</feature>
<evidence type="ECO:0000256" key="11">
    <source>
        <dbReference type="PIRNR" id="PIRNR001461"/>
    </source>
</evidence>
<dbReference type="InterPro" id="IPR013785">
    <property type="entry name" value="Aldolase_TIM"/>
</dbReference>
<dbReference type="AlphaFoldDB" id="A0A1M6ERI1"/>
<comment type="cofactor">
    <cofactor evidence="4">
        <name>Zn(2+)</name>
        <dbReference type="ChEBI" id="CHEBI:29105"/>
    </cofactor>
</comment>
<evidence type="ECO:0000256" key="14">
    <source>
        <dbReference type="PIRSR" id="PIRSR001461-3"/>
    </source>
</evidence>
<reference evidence="15 16" key="1">
    <citation type="submission" date="2016-11" db="EMBL/GenBank/DDBJ databases">
        <authorList>
            <person name="Jaros S."/>
            <person name="Januszkiewicz K."/>
            <person name="Wedrychowicz H."/>
        </authorList>
    </citation>
    <scope>NUCLEOTIDE SEQUENCE [LARGE SCALE GENOMIC DNA]</scope>
    <source>
        <strain evidence="15 16">DSM 15970</strain>
    </source>
</reference>
<keyword evidence="8 10" id="KW-0479">Metal-binding</keyword>
<comment type="similarity">
    <text evidence="6 10 11">Belongs to the ribulose-phosphate 3-epimerase family.</text>
</comment>
<comment type="catalytic activity">
    <reaction evidence="1 10 11">
        <text>D-ribulose 5-phosphate = D-xylulose 5-phosphate</text>
        <dbReference type="Rhea" id="RHEA:13677"/>
        <dbReference type="ChEBI" id="CHEBI:57737"/>
        <dbReference type="ChEBI" id="CHEBI:58121"/>
        <dbReference type="EC" id="5.1.3.1"/>
    </reaction>
</comment>
<dbReference type="Proteomes" id="UP000184342">
    <property type="component" value="Unassembled WGS sequence"/>
</dbReference>
<dbReference type="STRING" id="1122934.SAMN02745691_00982"/>
<evidence type="ECO:0000256" key="13">
    <source>
        <dbReference type="PIRSR" id="PIRSR001461-2"/>
    </source>
</evidence>
<dbReference type="InterPro" id="IPR011060">
    <property type="entry name" value="RibuloseP-bd_barrel"/>
</dbReference>
<evidence type="ECO:0000256" key="12">
    <source>
        <dbReference type="PIRSR" id="PIRSR001461-1"/>
    </source>
</evidence>
<dbReference type="InterPro" id="IPR000056">
    <property type="entry name" value="Ribul_P_3_epim-like"/>
</dbReference>
<accession>A0A1M6ERI1</accession>
<dbReference type="NCBIfam" id="TIGR01163">
    <property type="entry name" value="rpe"/>
    <property type="match status" value="1"/>
</dbReference>
<dbReference type="EMBL" id="FQYT01000008">
    <property type="protein sequence ID" value="SHI88006.1"/>
    <property type="molecule type" value="Genomic_DNA"/>
</dbReference>
<feature type="binding site" evidence="10 14">
    <location>
        <begin position="141"/>
        <end position="144"/>
    </location>
    <ligand>
        <name>substrate</name>
    </ligand>
</feature>